<feature type="compositionally biased region" description="Polar residues" evidence="2">
    <location>
        <begin position="50"/>
        <end position="68"/>
    </location>
</feature>
<evidence type="ECO:0000313" key="4">
    <source>
        <dbReference type="Proteomes" id="UP001209878"/>
    </source>
</evidence>
<dbReference type="PANTHER" id="PTHR34766">
    <property type="entry name" value="UPF0449 PROTEIN C19ORF25"/>
    <property type="match status" value="1"/>
</dbReference>
<sequence length="131" mass="14302">MSKKNAPLISRPEPPSVEKIIEDIGSAQKTDVVFILASFPNNGELCLDSVNDSQTSNETNVATTQDTKQGPDVDQVYTEAKQLIDLTEELKTAPERLSNQCEQLETLAQELTESINALKQQARSVPARTGS</sequence>
<feature type="region of interest" description="Disordered" evidence="2">
    <location>
        <begin position="50"/>
        <end position="71"/>
    </location>
</feature>
<comment type="caution">
    <text evidence="3">The sequence shown here is derived from an EMBL/GenBank/DDBJ whole genome shotgun (WGS) entry which is preliminary data.</text>
</comment>
<protein>
    <submittedName>
        <fullName evidence="3">Uncharacterized protein</fullName>
    </submittedName>
</protein>
<evidence type="ECO:0000313" key="3">
    <source>
        <dbReference type="EMBL" id="KAK2168255.1"/>
    </source>
</evidence>
<proteinExistence type="inferred from homology"/>
<dbReference type="Proteomes" id="UP001209878">
    <property type="component" value="Unassembled WGS sequence"/>
</dbReference>
<dbReference type="InterPro" id="IPR028227">
    <property type="entry name" value="UPF0449"/>
</dbReference>
<dbReference type="Pfam" id="PF15136">
    <property type="entry name" value="UPF0449"/>
    <property type="match status" value="1"/>
</dbReference>
<evidence type="ECO:0000256" key="1">
    <source>
        <dbReference type="ARBA" id="ARBA00006137"/>
    </source>
</evidence>
<dbReference type="PANTHER" id="PTHR34766:SF1">
    <property type="entry name" value="UPF0449 PROTEIN C19ORF25"/>
    <property type="match status" value="1"/>
</dbReference>
<name>A0AAD9KCN7_RIDPI</name>
<reference evidence="3" key="1">
    <citation type="journal article" date="2023" name="Mol. Biol. Evol.">
        <title>Third-Generation Sequencing Reveals the Adaptive Role of the Epigenome in Three Deep-Sea Polychaetes.</title>
        <authorList>
            <person name="Perez M."/>
            <person name="Aroh O."/>
            <person name="Sun Y."/>
            <person name="Lan Y."/>
            <person name="Juniper S.K."/>
            <person name="Young C.R."/>
            <person name="Angers B."/>
            <person name="Qian P.Y."/>
        </authorList>
    </citation>
    <scope>NUCLEOTIDE SEQUENCE</scope>
    <source>
        <strain evidence="3">R07B-5</strain>
    </source>
</reference>
<dbReference type="EMBL" id="JAODUO010001238">
    <property type="protein sequence ID" value="KAK2168255.1"/>
    <property type="molecule type" value="Genomic_DNA"/>
</dbReference>
<dbReference type="AlphaFoldDB" id="A0AAD9KCN7"/>
<gene>
    <name evidence="3" type="ORF">NP493_1239g00015</name>
</gene>
<keyword evidence="4" id="KW-1185">Reference proteome</keyword>
<comment type="similarity">
    <text evidence="1">Belongs to the UPF0449 family.</text>
</comment>
<accession>A0AAD9KCN7</accession>
<organism evidence="3 4">
    <name type="scientific">Ridgeia piscesae</name>
    <name type="common">Tubeworm</name>
    <dbReference type="NCBI Taxonomy" id="27915"/>
    <lineage>
        <taxon>Eukaryota</taxon>
        <taxon>Metazoa</taxon>
        <taxon>Spiralia</taxon>
        <taxon>Lophotrochozoa</taxon>
        <taxon>Annelida</taxon>
        <taxon>Polychaeta</taxon>
        <taxon>Sedentaria</taxon>
        <taxon>Canalipalpata</taxon>
        <taxon>Sabellida</taxon>
        <taxon>Siboglinidae</taxon>
        <taxon>Ridgeia</taxon>
    </lineage>
</organism>
<evidence type="ECO:0000256" key="2">
    <source>
        <dbReference type="SAM" id="MobiDB-lite"/>
    </source>
</evidence>